<dbReference type="Gene3D" id="2.60.40.10">
    <property type="entry name" value="Immunoglobulins"/>
    <property type="match status" value="1"/>
</dbReference>
<comment type="caution">
    <text evidence="6">The sequence shown here is derived from an EMBL/GenBank/DDBJ whole genome shotgun (WGS) entry which is preliminary data.</text>
</comment>
<evidence type="ECO:0000313" key="7">
    <source>
        <dbReference type="Proteomes" id="UP000036403"/>
    </source>
</evidence>
<dbReference type="OrthoDB" id="10039395at2759"/>
<accession>A0A0J7KR11</accession>
<reference evidence="6 7" key="1">
    <citation type="submission" date="2015-04" db="EMBL/GenBank/DDBJ databases">
        <title>Lasius niger genome sequencing.</title>
        <authorList>
            <person name="Konorov E.A."/>
            <person name="Nikitin M.A."/>
            <person name="Kirill M.V."/>
            <person name="Chang P."/>
        </authorList>
    </citation>
    <scope>NUCLEOTIDE SEQUENCE [LARGE SCALE GENOMIC DNA]</scope>
    <source>
        <tissue evidence="6">Whole</tissue>
    </source>
</reference>
<dbReference type="InterPro" id="IPR036179">
    <property type="entry name" value="Ig-like_dom_sf"/>
</dbReference>
<evidence type="ECO:0000256" key="3">
    <source>
        <dbReference type="ARBA" id="ARBA00023157"/>
    </source>
</evidence>
<dbReference type="InterPro" id="IPR051275">
    <property type="entry name" value="Cell_adhesion_signaling"/>
</dbReference>
<keyword evidence="4" id="KW-0325">Glycoprotein</keyword>
<organism evidence="6 7">
    <name type="scientific">Lasius niger</name>
    <name type="common">Black garden ant</name>
    <dbReference type="NCBI Taxonomy" id="67767"/>
    <lineage>
        <taxon>Eukaryota</taxon>
        <taxon>Metazoa</taxon>
        <taxon>Ecdysozoa</taxon>
        <taxon>Arthropoda</taxon>
        <taxon>Hexapoda</taxon>
        <taxon>Insecta</taxon>
        <taxon>Pterygota</taxon>
        <taxon>Neoptera</taxon>
        <taxon>Endopterygota</taxon>
        <taxon>Hymenoptera</taxon>
        <taxon>Apocrita</taxon>
        <taxon>Aculeata</taxon>
        <taxon>Formicoidea</taxon>
        <taxon>Formicidae</taxon>
        <taxon>Formicinae</taxon>
        <taxon>Lasius</taxon>
        <taxon>Lasius</taxon>
    </lineage>
</organism>
<evidence type="ECO:0000256" key="4">
    <source>
        <dbReference type="ARBA" id="ARBA00023180"/>
    </source>
</evidence>
<dbReference type="GO" id="GO:0098609">
    <property type="term" value="P:cell-cell adhesion"/>
    <property type="evidence" value="ECO:0007669"/>
    <property type="project" value="TreeGrafter"/>
</dbReference>
<protein>
    <submittedName>
        <fullName evidence="6">Kin of irre-like protein 3 protein</fullName>
    </submittedName>
</protein>
<comment type="subcellular location">
    <subcellularLocation>
        <location evidence="1">Membrane</location>
        <topology evidence="1">Single-pass type I membrane protein</topology>
    </subcellularLocation>
</comment>
<name>A0A0J7KR11_LASNI</name>
<dbReference type="GO" id="GO:0005886">
    <property type="term" value="C:plasma membrane"/>
    <property type="evidence" value="ECO:0007669"/>
    <property type="project" value="TreeGrafter"/>
</dbReference>
<evidence type="ECO:0000256" key="1">
    <source>
        <dbReference type="ARBA" id="ARBA00004479"/>
    </source>
</evidence>
<dbReference type="SUPFAM" id="SSF48726">
    <property type="entry name" value="Immunoglobulin"/>
    <property type="match status" value="1"/>
</dbReference>
<dbReference type="PANTHER" id="PTHR11640">
    <property type="entry name" value="NEPHRIN"/>
    <property type="match status" value="1"/>
</dbReference>
<keyword evidence="2" id="KW-0472">Membrane</keyword>
<evidence type="ECO:0000256" key="5">
    <source>
        <dbReference type="ARBA" id="ARBA00023319"/>
    </source>
</evidence>
<keyword evidence="3" id="KW-1015">Disulfide bond</keyword>
<dbReference type="InterPro" id="IPR013783">
    <property type="entry name" value="Ig-like_fold"/>
</dbReference>
<dbReference type="STRING" id="67767.A0A0J7KR11"/>
<dbReference type="GO" id="GO:0005911">
    <property type="term" value="C:cell-cell junction"/>
    <property type="evidence" value="ECO:0007669"/>
    <property type="project" value="TreeGrafter"/>
</dbReference>
<dbReference type="Proteomes" id="UP000036403">
    <property type="component" value="Unassembled WGS sequence"/>
</dbReference>
<dbReference type="PaxDb" id="67767-A0A0J7KR11"/>
<dbReference type="EMBL" id="LBMM01004131">
    <property type="protein sequence ID" value="KMQ92783.1"/>
    <property type="molecule type" value="Genomic_DNA"/>
</dbReference>
<sequence length="100" mass="10974">MPLECGTGQRLILTNVTYEQQGQYICLASNKINGNVREVKSDPVSLQVVGAPRVVKPAITEKFVVVTTEGSPARLEIRLCSDPKPRLVAWEWGSTRLHAG</sequence>
<keyword evidence="5" id="KW-0393">Immunoglobulin domain</keyword>
<proteinExistence type="predicted"/>
<gene>
    <name evidence="6" type="ORF">RF55_7184</name>
</gene>
<dbReference type="AlphaFoldDB" id="A0A0J7KR11"/>
<keyword evidence="7" id="KW-1185">Reference proteome</keyword>
<dbReference type="GO" id="GO:0050839">
    <property type="term" value="F:cell adhesion molecule binding"/>
    <property type="evidence" value="ECO:0007669"/>
    <property type="project" value="TreeGrafter"/>
</dbReference>
<dbReference type="PANTHER" id="PTHR11640:SF154">
    <property type="entry name" value="IRREGULAR CHIASM C-ROUGHEST PROTEIN-LIKE PROTEIN"/>
    <property type="match status" value="1"/>
</dbReference>
<evidence type="ECO:0000256" key="2">
    <source>
        <dbReference type="ARBA" id="ARBA00023136"/>
    </source>
</evidence>
<evidence type="ECO:0000313" key="6">
    <source>
        <dbReference type="EMBL" id="KMQ92783.1"/>
    </source>
</evidence>